<organism evidence="2 3">
    <name type="scientific">Gonapodya prolifera (strain JEL478)</name>
    <name type="common">Monoblepharis prolifera</name>
    <dbReference type="NCBI Taxonomy" id="1344416"/>
    <lineage>
        <taxon>Eukaryota</taxon>
        <taxon>Fungi</taxon>
        <taxon>Fungi incertae sedis</taxon>
        <taxon>Chytridiomycota</taxon>
        <taxon>Chytridiomycota incertae sedis</taxon>
        <taxon>Monoblepharidomycetes</taxon>
        <taxon>Monoblepharidales</taxon>
        <taxon>Gonapodyaceae</taxon>
        <taxon>Gonapodya</taxon>
    </lineage>
</organism>
<evidence type="ECO:0000313" key="2">
    <source>
        <dbReference type="EMBL" id="KXS16610.1"/>
    </source>
</evidence>
<dbReference type="EMBL" id="KQ965751">
    <property type="protein sequence ID" value="KXS16610.1"/>
    <property type="molecule type" value="Genomic_DNA"/>
</dbReference>
<sequence>MVRLMGVLQPPKPAPHFNDLNLQPFVSSLLPAGHTIPPPDADPAMYPTPPPMDLDDLLRMVLPGSGSGASALSLGFGVGAGAGLGGAVGMMPGAGAGAGRRAASGAPPFVPVEPPRPVGIEEMLEAGRPDFVPESP</sequence>
<evidence type="ECO:0000313" key="3">
    <source>
        <dbReference type="Proteomes" id="UP000070544"/>
    </source>
</evidence>
<proteinExistence type="predicted"/>
<dbReference type="Proteomes" id="UP000070544">
    <property type="component" value="Unassembled WGS sequence"/>
</dbReference>
<feature type="region of interest" description="Disordered" evidence="1">
    <location>
        <begin position="31"/>
        <end position="50"/>
    </location>
</feature>
<keyword evidence="3" id="KW-1185">Reference proteome</keyword>
<accession>A0A139AIJ6</accession>
<dbReference type="AlphaFoldDB" id="A0A139AIJ6"/>
<reference evidence="2 3" key="1">
    <citation type="journal article" date="2015" name="Genome Biol. Evol.">
        <title>Phylogenomic analyses indicate that early fungi evolved digesting cell walls of algal ancestors of land plants.</title>
        <authorList>
            <person name="Chang Y."/>
            <person name="Wang S."/>
            <person name="Sekimoto S."/>
            <person name="Aerts A.L."/>
            <person name="Choi C."/>
            <person name="Clum A."/>
            <person name="LaButti K.M."/>
            <person name="Lindquist E.A."/>
            <person name="Yee Ngan C."/>
            <person name="Ohm R.A."/>
            <person name="Salamov A.A."/>
            <person name="Grigoriev I.V."/>
            <person name="Spatafora J.W."/>
            <person name="Berbee M.L."/>
        </authorList>
    </citation>
    <scope>NUCLEOTIDE SEQUENCE [LARGE SCALE GENOMIC DNA]</scope>
    <source>
        <strain evidence="2 3">JEL478</strain>
    </source>
</reference>
<evidence type="ECO:0000256" key="1">
    <source>
        <dbReference type="SAM" id="MobiDB-lite"/>
    </source>
</evidence>
<feature type="compositionally biased region" description="Pro residues" evidence="1">
    <location>
        <begin position="36"/>
        <end position="50"/>
    </location>
</feature>
<feature type="region of interest" description="Disordered" evidence="1">
    <location>
        <begin position="96"/>
        <end position="116"/>
    </location>
</feature>
<gene>
    <name evidence="2" type="ORF">M427DRAFT_31028</name>
</gene>
<name>A0A139AIJ6_GONPJ</name>
<protein>
    <submittedName>
        <fullName evidence="2">Uncharacterized protein</fullName>
    </submittedName>
</protein>